<dbReference type="Pfam" id="PF00326">
    <property type="entry name" value="Peptidase_S9"/>
    <property type="match status" value="1"/>
</dbReference>
<dbReference type="PANTHER" id="PTHR11757">
    <property type="entry name" value="PROTEASE FAMILY S9A OLIGOPEPTIDASE"/>
    <property type="match status" value="1"/>
</dbReference>
<gene>
    <name evidence="7" type="ORF">ACFQGU_07135</name>
</gene>
<keyword evidence="2" id="KW-0645">Protease</keyword>
<proteinExistence type="inferred from homology"/>
<comment type="similarity">
    <text evidence="1">Belongs to the peptidase S9A family.</text>
</comment>
<dbReference type="InterPro" id="IPR029058">
    <property type="entry name" value="AB_hydrolase_fold"/>
</dbReference>
<dbReference type="Gene3D" id="2.130.10.120">
    <property type="entry name" value="Prolyl oligopeptidase, N-terminal domain"/>
    <property type="match status" value="1"/>
</dbReference>
<evidence type="ECO:0000313" key="7">
    <source>
        <dbReference type="EMBL" id="MFC6237647.1"/>
    </source>
</evidence>
<dbReference type="InterPro" id="IPR023302">
    <property type="entry name" value="Pept_S9A_N"/>
</dbReference>
<dbReference type="EMBL" id="JBHSTI010000008">
    <property type="protein sequence ID" value="MFC6237647.1"/>
    <property type="molecule type" value="Genomic_DNA"/>
</dbReference>
<organism evidence="7 8">
    <name type="scientific">Longivirga aurantiaca</name>
    <dbReference type="NCBI Taxonomy" id="1837743"/>
    <lineage>
        <taxon>Bacteria</taxon>
        <taxon>Bacillati</taxon>
        <taxon>Actinomycetota</taxon>
        <taxon>Actinomycetes</taxon>
        <taxon>Sporichthyales</taxon>
        <taxon>Sporichthyaceae</taxon>
        <taxon>Longivirga</taxon>
    </lineage>
</organism>
<dbReference type="InterPro" id="IPR001375">
    <property type="entry name" value="Peptidase_S9_cat"/>
</dbReference>
<protein>
    <submittedName>
        <fullName evidence="7">Prolyl oligopeptidase family serine peptidase</fullName>
    </submittedName>
</protein>
<accession>A0ABW1SYY8</accession>
<dbReference type="Proteomes" id="UP001596138">
    <property type="component" value="Unassembled WGS sequence"/>
</dbReference>
<dbReference type="InterPro" id="IPR002470">
    <property type="entry name" value="Peptidase_S9A"/>
</dbReference>
<evidence type="ECO:0000313" key="8">
    <source>
        <dbReference type="Proteomes" id="UP001596138"/>
    </source>
</evidence>
<dbReference type="PANTHER" id="PTHR11757:SF19">
    <property type="entry name" value="PROLYL ENDOPEPTIDASE-LIKE"/>
    <property type="match status" value="1"/>
</dbReference>
<feature type="domain" description="Peptidase S9A N-terminal" evidence="6">
    <location>
        <begin position="4"/>
        <end position="397"/>
    </location>
</feature>
<dbReference type="SUPFAM" id="SSF53474">
    <property type="entry name" value="alpha/beta-Hydrolases"/>
    <property type="match status" value="1"/>
</dbReference>
<dbReference type="PRINTS" id="PR00862">
    <property type="entry name" value="PROLIGOPTASE"/>
</dbReference>
<evidence type="ECO:0000256" key="1">
    <source>
        <dbReference type="ARBA" id="ARBA00005228"/>
    </source>
</evidence>
<dbReference type="InterPro" id="IPR051543">
    <property type="entry name" value="Serine_Peptidase_S9A"/>
</dbReference>
<name>A0ABW1SYY8_9ACTN</name>
<dbReference type="SUPFAM" id="SSF50993">
    <property type="entry name" value="Peptidase/esterase 'gauge' domain"/>
    <property type="match status" value="1"/>
</dbReference>
<reference evidence="8" key="1">
    <citation type="journal article" date="2019" name="Int. J. Syst. Evol. Microbiol.">
        <title>The Global Catalogue of Microorganisms (GCM) 10K type strain sequencing project: providing services to taxonomists for standard genome sequencing and annotation.</title>
        <authorList>
            <consortium name="The Broad Institute Genomics Platform"/>
            <consortium name="The Broad Institute Genome Sequencing Center for Infectious Disease"/>
            <person name="Wu L."/>
            <person name="Ma J."/>
        </authorList>
    </citation>
    <scope>NUCLEOTIDE SEQUENCE [LARGE SCALE GENOMIC DNA]</scope>
    <source>
        <strain evidence="8">CGMCC 4.7317</strain>
    </source>
</reference>
<keyword evidence="4" id="KW-0720">Serine protease</keyword>
<keyword evidence="8" id="KW-1185">Reference proteome</keyword>
<dbReference type="Pfam" id="PF02897">
    <property type="entry name" value="Peptidase_S9_N"/>
    <property type="match status" value="1"/>
</dbReference>
<evidence type="ECO:0000256" key="2">
    <source>
        <dbReference type="ARBA" id="ARBA00022670"/>
    </source>
</evidence>
<evidence type="ECO:0000256" key="3">
    <source>
        <dbReference type="ARBA" id="ARBA00022801"/>
    </source>
</evidence>
<evidence type="ECO:0000256" key="4">
    <source>
        <dbReference type="ARBA" id="ARBA00022825"/>
    </source>
</evidence>
<feature type="domain" description="Peptidase S9 prolyl oligopeptidase catalytic" evidence="5">
    <location>
        <begin position="474"/>
        <end position="694"/>
    </location>
</feature>
<comment type="caution">
    <text evidence="7">The sequence shown here is derived from an EMBL/GenBank/DDBJ whole genome shotgun (WGS) entry which is preliminary data.</text>
</comment>
<dbReference type="Gene3D" id="3.40.50.1820">
    <property type="entry name" value="alpha/beta hydrolase"/>
    <property type="match status" value="1"/>
</dbReference>
<sequence length="698" mass="76360">MLQPPAAAVRPRTTVLHGEERVDPYAWIADPEDPEVLAYLESERAYYDARVAGLASAREVLSAEMRSRLPEVEPSAPWEAGGWRYRHVTPEGSEYERLVRRPEASPDEPEGVLLDLQAVHDLGGTGYARDGVLEVSPDGRWLAWSVDLDGDEVYALRFRDLSTGADLDEVVPRTYYGGAWSADSSAFLYTVHDDTYRPFQVWRHVLGTPVTDDVLVLEDLDERLEIELHASRSGEYAVISLLGRSFREEHLLRLDSPSATPVLVRAREVGVEYELEHAPGLGPDGGDGFLVTTNLGAPEFRVMWAPASDPTTWTPLIDEEPTVRVWGADAFADGFVLSLRRDGEAMLRFVPREGQPFDVLPDDAGGMVRIGRTEDHSASAVTVVVDSFIRPTVWTDVTWSGARTQRHVRSTVGVDADDYVTERRLAPSADGTPVPVILVRHKDTPLDGTAPCLLYGYGSYEVCLDPDWDFERPLPSLLDRGVVYALGHPRGGGEMGRRWWEDGHLAAKQNTFTDFGAVAAYLRDGVVSSVVTRGLSAGGLLQGAMYAQFPRLFAGVVAEVPFVDVVTSMLDASLPLTAQEWLEWGDPRDPVQCEWLAAYAPMGNLPALADRPPLLVTGAVHDPRVLVREPARWVARLRASDPAAGAGDDPSSPVSARTVLFRPETGAGAHGGPSGRFAELDYEAEVYAWVLAALGVPV</sequence>
<evidence type="ECO:0000259" key="5">
    <source>
        <dbReference type="Pfam" id="PF00326"/>
    </source>
</evidence>
<evidence type="ECO:0000259" key="6">
    <source>
        <dbReference type="Pfam" id="PF02897"/>
    </source>
</evidence>
<keyword evidence="3" id="KW-0378">Hydrolase</keyword>
<dbReference type="RefSeq" id="WP_386765138.1">
    <property type="nucleotide sequence ID" value="NZ_JBHSTI010000008.1"/>
</dbReference>